<dbReference type="RefSeq" id="WP_044351349.1">
    <property type="nucleotide sequence ID" value="NZ_AZAC01000038.1"/>
</dbReference>
<dbReference type="Pfam" id="PF02649">
    <property type="entry name" value="GCHY-1"/>
    <property type="match status" value="1"/>
</dbReference>
<comment type="catalytic activity">
    <reaction evidence="2">
        <text>GTP + H2O = 7,8-dihydroneopterin 3'-triphosphate + formate + H(+)</text>
        <dbReference type="Rhea" id="RHEA:17473"/>
        <dbReference type="ChEBI" id="CHEBI:15377"/>
        <dbReference type="ChEBI" id="CHEBI:15378"/>
        <dbReference type="ChEBI" id="CHEBI:15740"/>
        <dbReference type="ChEBI" id="CHEBI:37565"/>
        <dbReference type="ChEBI" id="CHEBI:58462"/>
        <dbReference type="EC" id="3.5.4.16"/>
    </reaction>
</comment>
<keyword evidence="4" id="KW-1185">Reference proteome</keyword>
<dbReference type="InParanoid" id="A0A0D2J0U8"/>
<dbReference type="NCBIfam" id="NF010200">
    <property type="entry name" value="PRK13674.1-1"/>
    <property type="match status" value="1"/>
</dbReference>
<dbReference type="PATRIC" id="fig|1429043.3.peg.4628"/>
<reference evidence="3 4" key="1">
    <citation type="submission" date="2013-11" db="EMBL/GenBank/DDBJ databases">
        <title>Metagenomic analysis of a methanogenic consortium involved in long chain n-alkane degradation.</title>
        <authorList>
            <person name="Davidova I.A."/>
            <person name="Callaghan A.V."/>
            <person name="Wawrik B."/>
            <person name="Pruitt S."/>
            <person name="Marks C."/>
            <person name="Duncan K.E."/>
            <person name="Suflita J.M."/>
        </authorList>
    </citation>
    <scope>NUCLEOTIDE SEQUENCE [LARGE SCALE GENOMIC DNA]</scope>
    <source>
        <strain evidence="3 4">SPR</strain>
    </source>
</reference>
<dbReference type="AlphaFoldDB" id="A0A0D2J0U8"/>
<dbReference type="OrthoDB" id="9774824at2"/>
<comment type="function">
    <text evidence="2">Converts GTP to 7,8-dihydroneopterin triphosphate.</text>
</comment>
<dbReference type="HAMAP" id="MF_01527_B">
    <property type="entry name" value="GTP_cyclohydrol_B"/>
    <property type="match status" value="1"/>
</dbReference>
<feature type="site" description="May be catalytically important" evidence="2">
    <location>
        <position position="145"/>
    </location>
</feature>
<dbReference type="PANTHER" id="PTHR36445:SF1">
    <property type="entry name" value="GTP CYCLOHYDROLASE MPTA"/>
    <property type="match status" value="1"/>
</dbReference>
<dbReference type="InterPro" id="IPR003801">
    <property type="entry name" value="GTP_cyclohydrolase_FolE2/MptA"/>
</dbReference>
<evidence type="ECO:0000313" key="4">
    <source>
        <dbReference type="Proteomes" id="UP000032233"/>
    </source>
</evidence>
<dbReference type="STRING" id="1429043.X474_21825"/>
<accession>A0A0D2J0U8</accession>
<dbReference type="PANTHER" id="PTHR36445">
    <property type="entry name" value="GTP CYCLOHYDROLASE MPTA"/>
    <property type="match status" value="1"/>
</dbReference>
<dbReference type="Proteomes" id="UP000032233">
    <property type="component" value="Unassembled WGS sequence"/>
</dbReference>
<name>A0A0D2J0U8_9BACT</name>
<organism evidence="3 4">
    <name type="scientific">Dethiosulfatarculus sandiegensis</name>
    <dbReference type="NCBI Taxonomy" id="1429043"/>
    <lineage>
        <taxon>Bacteria</taxon>
        <taxon>Pseudomonadati</taxon>
        <taxon>Thermodesulfobacteriota</taxon>
        <taxon>Desulfarculia</taxon>
        <taxon>Desulfarculales</taxon>
        <taxon>Desulfarculaceae</taxon>
        <taxon>Dethiosulfatarculus</taxon>
    </lineage>
</organism>
<dbReference type="EMBL" id="AZAC01000038">
    <property type="protein sequence ID" value="KIX11874.1"/>
    <property type="molecule type" value="Genomic_DNA"/>
</dbReference>
<dbReference type="GO" id="GO:0046654">
    <property type="term" value="P:tetrahydrofolate biosynthetic process"/>
    <property type="evidence" value="ECO:0007669"/>
    <property type="project" value="UniProtKB-UniRule"/>
</dbReference>
<comment type="pathway">
    <text evidence="2">Cofactor biosynthesis; 7,8-dihydroneopterin triphosphate biosynthesis; 7,8-dihydroneopterin triphosphate from GTP: step 1/1.</text>
</comment>
<dbReference type="UniPathway" id="UPA00848">
    <property type="reaction ID" value="UER00151"/>
</dbReference>
<dbReference type="EC" id="3.5.4.16" evidence="2"/>
<comment type="similarity">
    <text evidence="2">Belongs to the GTP cyclohydrolase IV family.</text>
</comment>
<dbReference type="Gene3D" id="3.10.270.10">
    <property type="entry name" value="Urate Oxidase"/>
    <property type="match status" value="1"/>
</dbReference>
<evidence type="ECO:0000256" key="1">
    <source>
        <dbReference type="ARBA" id="ARBA00022801"/>
    </source>
</evidence>
<dbReference type="GO" id="GO:0003934">
    <property type="term" value="F:GTP cyclohydrolase I activity"/>
    <property type="evidence" value="ECO:0007669"/>
    <property type="project" value="UniProtKB-UniRule"/>
</dbReference>
<sequence>MEDVQNQTDHRNIPIDKVGVKDIRHPITVLDRANGVQKTVASINMYVNLPHHYKGTHMSRFIEVLSDYSDNINLRNLKDILEAMKKRLNAHSAHIEVDFPYFIKKTAPVSGARSLLEYNIAYRGSINGSGLDLVVEVKVPVTTLCPCSQMISDQGAHNQRGVVNVAVRFKEFIWIEDIIRLVEESASCEVFSLLKRQDEKYVTEKAYGNPMFVEDVVREVSGKLDKVPEIIWFTVESENFESIHNHSAYAYVEKDKRK</sequence>
<evidence type="ECO:0000256" key="2">
    <source>
        <dbReference type="HAMAP-Rule" id="MF_01527"/>
    </source>
</evidence>
<comment type="caution">
    <text evidence="3">The sequence shown here is derived from an EMBL/GenBank/DDBJ whole genome shotgun (WGS) entry which is preliminary data.</text>
</comment>
<gene>
    <name evidence="2" type="primary">folE2</name>
    <name evidence="3" type="ORF">X474_21825</name>
</gene>
<protein>
    <recommendedName>
        <fullName evidence="2">GTP cyclohydrolase FolE2</fullName>
        <ecNumber evidence="2">3.5.4.16</ecNumber>
    </recommendedName>
</protein>
<keyword evidence="1 2" id="KW-0378">Hydrolase</keyword>
<dbReference type="InterPro" id="IPR022838">
    <property type="entry name" value="GTP_cyclohydrolase_FolE2"/>
</dbReference>
<evidence type="ECO:0000313" key="3">
    <source>
        <dbReference type="EMBL" id="KIX11874.1"/>
    </source>
</evidence>
<proteinExistence type="inferred from homology"/>